<name>A0A4P9UJC3_METBY</name>
<proteinExistence type="predicted"/>
<dbReference type="InterPro" id="IPR035919">
    <property type="entry name" value="EAL_sf"/>
</dbReference>
<dbReference type="Gene3D" id="3.20.20.450">
    <property type="entry name" value="EAL domain"/>
    <property type="match status" value="1"/>
</dbReference>
<sequence length="289" mass="32545">MPLEQLVEHFNDRLEWEHHTNFRPFFLKEGVVHGLFGPIHITTELAPLRETRKPSTIAGYIAKLNVSTSEIPHLQSHELDLIISLPARQSICPDSIVDFDRLARTVHMLNFLPISHEPFFLQLEVDPRHILGVKKDHGAYFQEVIGKCGLEPNNIVITLSVSSVYANYYEVLLKGLENYRQRGYRVALKFDYNGLSGSALELITALSPDNVGLSAKDLGRIQDNQLPHKLHRLHKLTDSVGGQTALLDIEDANIKALARTIGFNWVQGAYYEQSVSLNKDTFSRLSGVA</sequence>
<dbReference type="STRING" id="675511.GCA_000341735_02675"/>
<accession>A0A4P9UJC3</accession>
<dbReference type="RefSeq" id="WP_017841179.1">
    <property type="nucleotide sequence ID" value="NZ_CP035467.1"/>
</dbReference>
<dbReference type="EMBL" id="CP035467">
    <property type="protein sequence ID" value="QCW81097.1"/>
    <property type="molecule type" value="Genomic_DNA"/>
</dbReference>
<evidence type="ECO:0000313" key="2">
    <source>
        <dbReference type="Proteomes" id="UP000305881"/>
    </source>
</evidence>
<gene>
    <name evidence="1" type="ORF">EQU24_01635</name>
</gene>
<dbReference type="KEGG" id="mbur:EQU24_01635"/>
<dbReference type="SUPFAM" id="SSF141868">
    <property type="entry name" value="EAL domain-like"/>
    <property type="match status" value="1"/>
</dbReference>
<dbReference type="AlphaFoldDB" id="A0A4P9UJC3"/>
<protein>
    <submittedName>
        <fullName evidence="1">EAL domain-containing protein</fullName>
    </submittedName>
</protein>
<dbReference type="OrthoDB" id="1673646at2"/>
<keyword evidence="2" id="KW-1185">Reference proteome</keyword>
<reference evidence="2" key="1">
    <citation type="journal article" date="2019" name="J. Bacteriol.">
        <title>A Mutagenic Screen Identifies a TonB-Dependent Receptor Required for the Lanthanide Metal Switch in the Type I Methanotroph 'Methylotuvimicrobium buryatense' 5GB1C.</title>
        <authorList>
            <person name="Groom J.D."/>
            <person name="Ford S.M."/>
            <person name="Pesesky M.W."/>
            <person name="Lidstrom M.E."/>
        </authorList>
    </citation>
    <scope>NUCLEOTIDE SEQUENCE [LARGE SCALE GENOMIC DNA]</scope>
    <source>
        <strain evidence="2">5GB1C</strain>
    </source>
</reference>
<evidence type="ECO:0000313" key="1">
    <source>
        <dbReference type="EMBL" id="QCW81097.1"/>
    </source>
</evidence>
<dbReference type="Proteomes" id="UP000305881">
    <property type="component" value="Chromosome"/>
</dbReference>
<organism evidence="1 2">
    <name type="scientific">Methylotuvimicrobium buryatense</name>
    <name type="common">Methylomicrobium buryatense</name>
    <dbReference type="NCBI Taxonomy" id="95641"/>
    <lineage>
        <taxon>Bacteria</taxon>
        <taxon>Pseudomonadati</taxon>
        <taxon>Pseudomonadota</taxon>
        <taxon>Gammaproteobacteria</taxon>
        <taxon>Methylococcales</taxon>
        <taxon>Methylococcaceae</taxon>
        <taxon>Methylotuvimicrobium</taxon>
    </lineage>
</organism>